<dbReference type="Pfam" id="PF03060">
    <property type="entry name" value="NMO"/>
    <property type="match status" value="2"/>
</dbReference>
<dbReference type="SUPFAM" id="SSF51412">
    <property type="entry name" value="Inosine monophosphate dehydrogenase (IMPDH)"/>
    <property type="match status" value="1"/>
</dbReference>
<keyword evidence="3" id="KW-0285">Flavoprotein</keyword>
<dbReference type="Gene3D" id="3.20.20.70">
    <property type="entry name" value="Aldolase class I"/>
    <property type="match status" value="1"/>
</dbReference>
<evidence type="ECO:0000256" key="4">
    <source>
        <dbReference type="ARBA" id="ARBA00022643"/>
    </source>
</evidence>
<gene>
    <name evidence="6" type="ordered locus">Hore_10270</name>
</gene>
<dbReference type="AlphaFoldDB" id="B8CWW4"/>
<comment type="function">
    <text evidence="1">Nitronate monooxygenase that uses molecular oxygen to catalyze the oxidative denitrification of alkyl nitronates. Acts on propionate 3-nitronate (P3N), the presumed physiological substrate. Probably functions in the detoxification of P3N, a metabolic poison produced by plants and fungi as a defense mechanism.</text>
</comment>
<dbReference type="PANTHER" id="PTHR32332">
    <property type="entry name" value="2-NITROPROPANE DIOXYGENASE"/>
    <property type="match status" value="1"/>
</dbReference>
<organism evidence="6 7">
    <name type="scientific">Halothermothrix orenii (strain H 168 / OCM 544 / DSM 9562)</name>
    <dbReference type="NCBI Taxonomy" id="373903"/>
    <lineage>
        <taxon>Bacteria</taxon>
        <taxon>Bacillati</taxon>
        <taxon>Bacillota</taxon>
        <taxon>Clostridia</taxon>
        <taxon>Halanaerobiales</taxon>
        <taxon>Halothermotrichaceae</taxon>
        <taxon>Halothermothrix</taxon>
    </lineage>
</organism>
<dbReference type="NCBIfam" id="TIGR03151">
    <property type="entry name" value="enACPred_II"/>
    <property type="match status" value="1"/>
</dbReference>
<dbReference type="eggNOG" id="COG2070">
    <property type="taxonomic scope" value="Bacteria"/>
</dbReference>
<dbReference type="RefSeq" id="WP_012635968.1">
    <property type="nucleotide sequence ID" value="NC_011899.1"/>
</dbReference>
<accession>B8CWW4</accession>
<dbReference type="CDD" id="cd04730">
    <property type="entry name" value="NPD_like"/>
    <property type="match status" value="1"/>
</dbReference>
<reference evidence="6 7" key="1">
    <citation type="journal article" date="2009" name="PLoS ONE">
        <title>Genome analysis of the anaerobic thermohalophilic bacterium Halothermothrix orenii.</title>
        <authorList>
            <person name="Mavromatis K."/>
            <person name="Ivanova N."/>
            <person name="Anderson I."/>
            <person name="Lykidis A."/>
            <person name="Hooper S.D."/>
            <person name="Sun H."/>
            <person name="Kunin V."/>
            <person name="Lapidus A."/>
            <person name="Hugenholtz P."/>
            <person name="Patel B."/>
            <person name="Kyrpides N.C."/>
        </authorList>
    </citation>
    <scope>NUCLEOTIDE SEQUENCE [LARGE SCALE GENOMIC DNA]</scope>
    <source>
        <strain evidence="7">H 168 / OCM 544 / DSM 9562</strain>
    </source>
</reference>
<evidence type="ECO:0000313" key="6">
    <source>
        <dbReference type="EMBL" id="ACL69783.1"/>
    </source>
</evidence>
<evidence type="ECO:0000256" key="1">
    <source>
        <dbReference type="ARBA" id="ARBA00003535"/>
    </source>
</evidence>
<dbReference type="STRING" id="373903.Hore_10270"/>
<evidence type="ECO:0000256" key="3">
    <source>
        <dbReference type="ARBA" id="ARBA00022630"/>
    </source>
</evidence>
<dbReference type="KEGG" id="hor:Hore_10270"/>
<dbReference type="InterPro" id="IPR013785">
    <property type="entry name" value="Aldolase_TIM"/>
</dbReference>
<dbReference type="InterPro" id="IPR004136">
    <property type="entry name" value="NMO"/>
</dbReference>
<evidence type="ECO:0000256" key="2">
    <source>
        <dbReference type="ARBA" id="ARBA00013457"/>
    </source>
</evidence>
<proteinExistence type="predicted"/>
<dbReference type="EMBL" id="CP001098">
    <property type="protein sequence ID" value="ACL69783.1"/>
    <property type="molecule type" value="Genomic_DNA"/>
</dbReference>
<dbReference type="PANTHER" id="PTHR32332:SF20">
    <property type="entry name" value="2-NITROPROPANE DIOXYGENASE-LIKE PROTEIN"/>
    <property type="match status" value="1"/>
</dbReference>
<keyword evidence="5 6" id="KW-0560">Oxidoreductase</keyword>
<protein>
    <recommendedName>
        <fullName evidence="2">Probable nitronate monooxygenase</fullName>
    </recommendedName>
</protein>
<dbReference type="InterPro" id="IPR017569">
    <property type="entry name" value="Enoyl_ACP_red-II_put"/>
</dbReference>
<evidence type="ECO:0000256" key="5">
    <source>
        <dbReference type="ARBA" id="ARBA00023002"/>
    </source>
</evidence>
<dbReference type="OrthoDB" id="9778912at2"/>
<keyword evidence="4" id="KW-0288">FMN</keyword>
<dbReference type="GO" id="GO:0018580">
    <property type="term" value="F:nitronate monooxygenase activity"/>
    <property type="evidence" value="ECO:0007669"/>
    <property type="project" value="InterPro"/>
</dbReference>
<dbReference type="Proteomes" id="UP000000719">
    <property type="component" value="Chromosome"/>
</dbReference>
<keyword evidence="7" id="KW-1185">Reference proteome</keyword>
<sequence length="320" mass="33677">MGLKTELCSLLDIKYPILQGGMAWVATGELAAAVSKAGGLGIIGAGNAPVDVIKDEIRKVKEVTDRPFGVNIMLLSPFVDDIVELVLEERVPVVTTGAGNPGKYIKGFKEVGTKVIPVVPSVALAKRMARLGVDALIAEGNEAGGHIGELTTMALVPQVVDAVDIPVIAAGGVADGRGLVAALALGAAGVQMGTRFVCTEECTAQENYKKAIVKARDRDAVVTGRSTGHPVRNLKNKLTRTMNKLERQGVSKEELEKLGSGKLRLAVVEGDIDNGSVMAGQISGLINDIKPVEDVLQSIVRDAENIINKQFNLIGVDKDE</sequence>
<dbReference type="HOGENOM" id="CLU_038732_1_1_9"/>
<evidence type="ECO:0000313" key="7">
    <source>
        <dbReference type="Proteomes" id="UP000000719"/>
    </source>
</evidence>
<name>B8CWW4_HALOH</name>